<dbReference type="Pfam" id="PF08348">
    <property type="entry name" value="PAS_6"/>
    <property type="match status" value="1"/>
</dbReference>
<dbReference type="PANTHER" id="PTHR35568:SF1">
    <property type="entry name" value="TRANSCRIPTIONAL REGULATOR DAUR"/>
    <property type="match status" value="1"/>
</dbReference>
<feature type="domain" description="YheO-like" evidence="1">
    <location>
        <begin position="7"/>
        <end position="118"/>
    </location>
</feature>
<evidence type="ECO:0000259" key="2">
    <source>
        <dbReference type="Pfam" id="PF13309"/>
    </source>
</evidence>
<dbReference type="PANTHER" id="PTHR35568">
    <property type="entry name" value="TRANSCRIPTIONAL REGULATOR DAUR"/>
    <property type="match status" value="1"/>
</dbReference>
<proteinExistence type="predicted"/>
<feature type="domain" description="Transcriptional regulator DauR-like HTH" evidence="2">
    <location>
        <begin position="153"/>
        <end position="212"/>
    </location>
</feature>
<sequence length="220" mass="24630">METSHKLSKYIPLVDFIGTACGSNFEVILHDVSNPNASVIAVKNGHLSGRKVGDSMTDLALEIMNSREHLKKDFIASYEGHLKSGKTFVSSTYFIKEEQQLLGLLCINYDPSLLKDLNRQVLALMDSFHLLSQTNSSDYSEALDSSIHDISSNIIHHVLSRIPVTPDRMTAREKLEIIGELEKQGVFATKGSVGQTAQVLHLSEPSIYRYLKKVREEQNR</sequence>
<organism evidence="3 4">
    <name type="scientific">Aminipila butyrica</name>
    <dbReference type="NCBI Taxonomy" id="433296"/>
    <lineage>
        <taxon>Bacteria</taxon>
        <taxon>Bacillati</taxon>
        <taxon>Bacillota</taxon>
        <taxon>Clostridia</taxon>
        <taxon>Peptostreptococcales</taxon>
        <taxon>Anaerovoracaceae</taxon>
        <taxon>Aminipila</taxon>
    </lineage>
</organism>
<name>A0A858BVS1_9FIRM</name>
<reference evidence="3 4" key="1">
    <citation type="submission" date="2020-02" db="EMBL/GenBank/DDBJ databases">
        <authorList>
            <person name="Kim Y.B."/>
            <person name="Roh S.W."/>
        </authorList>
    </citation>
    <scope>NUCLEOTIDE SEQUENCE [LARGE SCALE GENOMIC DNA]</scope>
    <source>
        <strain evidence="3 4">DSM 103574</strain>
    </source>
</reference>
<dbReference type="Proteomes" id="UP000466848">
    <property type="component" value="Chromosome"/>
</dbReference>
<evidence type="ECO:0000313" key="4">
    <source>
        <dbReference type="Proteomes" id="UP000466848"/>
    </source>
</evidence>
<dbReference type="EMBL" id="CP048649">
    <property type="protein sequence ID" value="QIB69522.1"/>
    <property type="molecule type" value="Genomic_DNA"/>
</dbReference>
<dbReference type="InterPro" id="IPR039446">
    <property type="entry name" value="DauR-like"/>
</dbReference>
<accession>A0A858BVS1</accession>
<evidence type="ECO:0000313" key="3">
    <source>
        <dbReference type="EMBL" id="QIB69522.1"/>
    </source>
</evidence>
<keyword evidence="4" id="KW-1185">Reference proteome</keyword>
<gene>
    <name evidence="3" type="ORF">Ami103574_09350</name>
</gene>
<dbReference type="RefSeq" id="WP_163066765.1">
    <property type="nucleotide sequence ID" value="NZ_CP048649.1"/>
</dbReference>
<dbReference type="InterPro" id="IPR039445">
    <property type="entry name" value="DauR-like_HTH"/>
</dbReference>
<dbReference type="KEGG" id="abut:Ami103574_09350"/>
<dbReference type="InterPro" id="IPR013559">
    <property type="entry name" value="YheO"/>
</dbReference>
<evidence type="ECO:0000259" key="1">
    <source>
        <dbReference type="Pfam" id="PF08348"/>
    </source>
</evidence>
<dbReference type="AlphaFoldDB" id="A0A858BVS1"/>
<protein>
    <recommendedName>
        <fullName evidence="5">YheO-like domain-containing protein</fullName>
    </recommendedName>
</protein>
<evidence type="ECO:0008006" key="5">
    <source>
        <dbReference type="Google" id="ProtNLM"/>
    </source>
</evidence>
<dbReference type="Pfam" id="PF13309">
    <property type="entry name" value="HTH_22"/>
    <property type="match status" value="1"/>
</dbReference>